<comment type="subcellular location">
    <subcellularLocation>
        <location evidence="1">Cell membrane</location>
        <topology evidence="1">Multi-pass membrane protein</topology>
    </subcellularLocation>
</comment>
<dbReference type="SMART" id="SM00382">
    <property type="entry name" value="AAA"/>
    <property type="match status" value="1"/>
</dbReference>
<feature type="transmembrane region" description="Helical" evidence="8">
    <location>
        <begin position="21"/>
        <end position="40"/>
    </location>
</feature>
<dbReference type="InterPro" id="IPR010128">
    <property type="entry name" value="ATPase_T1SS_PrtD-like"/>
</dbReference>
<feature type="transmembrane region" description="Helical" evidence="8">
    <location>
        <begin position="46"/>
        <end position="72"/>
    </location>
</feature>
<keyword evidence="5 8" id="KW-1133">Transmembrane helix</keyword>
<dbReference type="SUPFAM" id="SSF90123">
    <property type="entry name" value="ABC transporter transmembrane region"/>
    <property type="match status" value="1"/>
</dbReference>
<dbReference type="PANTHER" id="PTHR43394:SF1">
    <property type="entry name" value="ATP-BINDING CASSETTE SUB-FAMILY B MEMBER 10, MITOCHONDRIAL"/>
    <property type="match status" value="1"/>
</dbReference>
<accession>A0A7X0MF17</accession>
<evidence type="ECO:0000313" key="12">
    <source>
        <dbReference type="Proteomes" id="UP000565576"/>
    </source>
</evidence>
<dbReference type="Gene3D" id="1.20.1560.10">
    <property type="entry name" value="ABC transporter type 1, transmembrane domain"/>
    <property type="match status" value="1"/>
</dbReference>
<dbReference type="InterPro" id="IPR027417">
    <property type="entry name" value="P-loop_NTPase"/>
</dbReference>
<sequence>MPTFQGQLRDRLGLRRAWIEIAIFTIVVNALLLVPSLYMMQVYDRILPAASITTLIYLSLIATAALALLAVLDIVRSFYCQRVAVSLDRELGEAAFVASMNSPRAESGDTQPLRDLSTVRTFVASKGLANLVDLPFVPFFLVLLLFIHPILSLVTLAGAIGLIILVIINQAVAHKAGLRAQEASVTANLLAQSFVRNADTVRGMGMTDNILHVWGNHFAQAARSQDSAAGSASTFAGISKVIRMALQMAILGTGAVLVMRGEMTGGMIFASSMISGRALQPIDQLVAGWRQVFDARKAWQRLKETLSSDQMGQQRRIELPEPSGQISVRDLVWAPAQTQGAAPVLKRLNFDIAAGEAIAILGPSGAGKSTLARLLAGIGTPTGGSLSLDGADYRTWNTRQFGRNVGYLAQDVQLLPGSIAQNIARFDPSASDDEVTTAAGNAEAHTLILGQRQGYQTVISSSGSSLSGGTKQRIGLARAFFRKPRVLILDEPNANLDAEGEAALEKALLHAKSSGTTVVIVTHRPSIVLKCDRAMIVKDGAIETIGAAADILKSLSPRRIRQAPVGDAVDRPVLPSQIGGAAHDATPGALGVSEDA</sequence>
<dbReference type="InterPro" id="IPR036640">
    <property type="entry name" value="ABC1_TM_sf"/>
</dbReference>
<feature type="domain" description="ABC transmembrane type-1" evidence="10">
    <location>
        <begin position="21"/>
        <end position="292"/>
    </location>
</feature>
<evidence type="ECO:0000256" key="2">
    <source>
        <dbReference type="ARBA" id="ARBA00022692"/>
    </source>
</evidence>
<keyword evidence="3" id="KW-0547">Nucleotide-binding</keyword>
<reference evidence="11 12" key="1">
    <citation type="submission" date="2020-08" db="EMBL/GenBank/DDBJ databases">
        <title>Genomic Encyclopedia of Type Strains, Phase IV (KMG-V): Genome sequencing to study the core and pangenomes of soil and plant-associated prokaryotes.</title>
        <authorList>
            <person name="Whitman W."/>
        </authorList>
    </citation>
    <scope>NUCLEOTIDE SEQUENCE [LARGE SCALE GENOMIC DNA]</scope>
    <source>
        <strain evidence="11 12">SEMIA 4060</strain>
    </source>
</reference>
<dbReference type="PROSITE" id="PS50893">
    <property type="entry name" value="ABC_TRANSPORTER_2"/>
    <property type="match status" value="1"/>
</dbReference>
<keyword evidence="2 8" id="KW-0812">Transmembrane</keyword>
<dbReference type="PROSITE" id="PS50929">
    <property type="entry name" value="ABC_TM1F"/>
    <property type="match status" value="1"/>
</dbReference>
<evidence type="ECO:0000256" key="7">
    <source>
        <dbReference type="SAM" id="MobiDB-lite"/>
    </source>
</evidence>
<feature type="domain" description="ABC transporter" evidence="9">
    <location>
        <begin position="326"/>
        <end position="564"/>
    </location>
</feature>
<comment type="caution">
    <text evidence="11">The sequence shown here is derived from an EMBL/GenBank/DDBJ whole genome shotgun (WGS) entry which is preliminary data.</text>
</comment>
<dbReference type="NCBIfam" id="TIGR01842">
    <property type="entry name" value="type_I_sec_PrtD"/>
    <property type="match status" value="1"/>
</dbReference>
<dbReference type="SUPFAM" id="SSF52540">
    <property type="entry name" value="P-loop containing nucleoside triphosphate hydrolases"/>
    <property type="match status" value="1"/>
</dbReference>
<dbReference type="GO" id="GO:0005886">
    <property type="term" value="C:plasma membrane"/>
    <property type="evidence" value="ECO:0007669"/>
    <property type="project" value="UniProtKB-SubCell"/>
</dbReference>
<protein>
    <submittedName>
        <fullName evidence="11">PrtD family type I secretion system ABC transporter</fullName>
    </submittedName>
</protein>
<dbReference type="InterPro" id="IPR003439">
    <property type="entry name" value="ABC_transporter-like_ATP-bd"/>
</dbReference>
<keyword evidence="4" id="KW-0067">ATP-binding</keyword>
<dbReference type="GO" id="GO:0005524">
    <property type="term" value="F:ATP binding"/>
    <property type="evidence" value="ECO:0007669"/>
    <property type="project" value="UniProtKB-KW"/>
</dbReference>
<evidence type="ECO:0000259" key="9">
    <source>
        <dbReference type="PROSITE" id="PS50893"/>
    </source>
</evidence>
<dbReference type="EMBL" id="JACHBG010000023">
    <property type="protein sequence ID" value="MBB6488512.1"/>
    <property type="molecule type" value="Genomic_DNA"/>
</dbReference>
<dbReference type="InterPro" id="IPR039421">
    <property type="entry name" value="Type_1_exporter"/>
</dbReference>
<feature type="transmembrane region" description="Helical" evidence="8">
    <location>
        <begin position="153"/>
        <end position="172"/>
    </location>
</feature>
<evidence type="ECO:0000256" key="5">
    <source>
        <dbReference type="ARBA" id="ARBA00022989"/>
    </source>
</evidence>
<evidence type="ECO:0000256" key="4">
    <source>
        <dbReference type="ARBA" id="ARBA00022840"/>
    </source>
</evidence>
<dbReference type="GO" id="GO:0015421">
    <property type="term" value="F:ABC-type oligopeptide transporter activity"/>
    <property type="evidence" value="ECO:0007669"/>
    <property type="project" value="TreeGrafter"/>
</dbReference>
<evidence type="ECO:0000313" key="11">
    <source>
        <dbReference type="EMBL" id="MBB6488512.1"/>
    </source>
</evidence>
<organism evidence="11 12">
    <name type="scientific">Rhizobium lusitanum</name>
    <dbReference type="NCBI Taxonomy" id="293958"/>
    <lineage>
        <taxon>Bacteria</taxon>
        <taxon>Pseudomonadati</taxon>
        <taxon>Pseudomonadota</taxon>
        <taxon>Alphaproteobacteria</taxon>
        <taxon>Hyphomicrobiales</taxon>
        <taxon>Rhizobiaceae</taxon>
        <taxon>Rhizobium/Agrobacterium group</taxon>
        <taxon>Rhizobium</taxon>
    </lineage>
</organism>
<dbReference type="GO" id="GO:0030253">
    <property type="term" value="P:protein secretion by the type I secretion system"/>
    <property type="evidence" value="ECO:0007669"/>
    <property type="project" value="InterPro"/>
</dbReference>
<dbReference type="GO" id="GO:0030256">
    <property type="term" value="C:type I protein secretion system complex"/>
    <property type="evidence" value="ECO:0007669"/>
    <property type="project" value="InterPro"/>
</dbReference>
<dbReference type="Pfam" id="PF00664">
    <property type="entry name" value="ABC_membrane"/>
    <property type="match status" value="1"/>
</dbReference>
<dbReference type="InterPro" id="IPR003593">
    <property type="entry name" value="AAA+_ATPase"/>
</dbReference>
<dbReference type="Gene3D" id="3.40.50.300">
    <property type="entry name" value="P-loop containing nucleotide triphosphate hydrolases"/>
    <property type="match status" value="1"/>
</dbReference>
<evidence type="ECO:0000256" key="3">
    <source>
        <dbReference type="ARBA" id="ARBA00022741"/>
    </source>
</evidence>
<feature type="region of interest" description="Disordered" evidence="7">
    <location>
        <begin position="575"/>
        <end position="596"/>
    </location>
</feature>
<evidence type="ECO:0000256" key="8">
    <source>
        <dbReference type="SAM" id="Phobius"/>
    </source>
</evidence>
<proteinExistence type="predicted"/>
<evidence type="ECO:0000256" key="1">
    <source>
        <dbReference type="ARBA" id="ARBA00004651"/>
    </source>
</evidence>
<evidence type="ECO:0000256" key="6">
    <source>
        <dbReference type="ARBA" id="ARBA00023136"/>
    </source>
</evidence>
<gene>
    <name evidence="11" type="ORF">GGD46_005828</name>
</gene>
<dbReference type="InterPro" id="IPR011527">
    <property type="entry name" value="ABC1_TM_dom"/>
</dbReference>
<keyword evidence="6 8" id="KW-0472">Membrane</keyword>
<dbReference type="RefSeq" id="WP_184710152.1">
    <property type="nucleotide sequence ID" value="NZ_JACHBG010000023.1"/>
</dbReference>
<dbReference type="PANTHER" id="PTHR43394">
    <property type="entry name" value="ATP-DEPENDENT PERMEASE MDL1, MITOCHONDRIAL"/>
    <property type="match status" value="1"/>
</dbReference>
<dbReference type="AlphaFoldDB" id="A0A7X0MF17"/>
<dbReference type="GO" id="GO:0016887">
    <property type="term" value="F:ATP hydrolysis activity"/>
    <property type="evidence" value="ECO:0007669"/>
    <property type="project" value="InterPro"/>
</dbReference>
<name>A0A7X0MF17_9HYPH</name>
<feature type="transmembrane region" description="Helical" evidence="8">
    <location>
        <begin position="128"/>
        <end position="147"/>
    </location>
</feature>
<dbReference type="Pfam" id="PF00005">
    <property type="entry name" value="ABC_tran"/>
    <property type="match status" value="1"/>
</dbReference>
<dbReference type="Proteomes" id="UP000565576">
    <property type="component" value="Unassembled WGS sequence"/>
</dbReference>
<evidence type="ECO:0000259" key="10">
    <source>
        <dbReference type="PROSITE" id="PS50929"/>
    </source>
</evidence>